<protein>
    <submittedName>
        <fullName evidence="2">Uncharacterized protein</fullName>
    </submittedName>
</protein>
<reference evidence="2 3" key="1">
    <citation type="submission" date="2017-12" db="EMBL/GenBank/DDBJ databases">
        <title>Comparative genomics of Botrytis spp.</title>
        <authorList>
            <person name="Valero-Jimenez C.A."/>
            <person name="Tapia P."/>
            <person name="Veloso J."/>
            <person name="Silva-Moreno E."/>
            <person name="Staats M."/>
            <person name="Valdes J.H."/>
            <person name="Van Kan J.A.L."/>
        </authorList>
    </citation>
    <scope>NUCLEOTIDE SEQUENCE [LARGE SCALE GENOMIC DNA]</scope>
    <source>
        <strain evidence="2 3">MUCL11595</strain>
    </source>
</reference>
<accession>A0A4Z1HG42</accession>
<dbReference type="Proteomes" id="UP000297527">
    <property type="component" value="Unassembled WGS sequence"/>
</dbReference>
<sequence>MSPARSGKALLSRRRASKAERKRERSLDECPLGMLVARQQRMTLEDIFCRWSDAVWKWTRTQYALSLQLYSNKL</sequence>
<evidence type="ECO:0000256" key="1">
    <source>
        <dbReference type="SAM" id="MobiDB-lite"/>
    </source>
</evidence>
<keyword evidence="3" id="KW-1185">Reference proteome</keyword>
<organism evidence="2 3">
    <name type="scientific">Botryotinia convoluta</name>
    <dbReference type="NCBI Taxonomy" id="54673"/>
    <lineage>
        <taxon>Eukaryota</taxon>
        <taxon>Fungi</taxon>
        <taxon>Dikarya</taxon>
        <taxon>Ascomycota</taxon>
        <taxon>Pezizomycotina</taxon>
        <taxon>Leotiomycetes</taxon>
        <taxon>Helotiales</taxon>
        <taxon>Sclerotiniaceae</taxon>
        <taxon>Botryotinia</taxon>
    </lineage>
</organism>
<evidence type="ECO:0000313" key="2">
    <source>
        <dbReference type="EMBL" id="TGO48058.1"/>
    </source>
</evidence>
<comment type="caution">
    <text evidence="2">The sequence shown here is derived from an EMBL/GenBank/DDBJ whole genome shotgun (WGS) entry which is preliminary data.</text>
</comment>
<dbReference type="AlphaFoldDB" id="A0A4Z1HG42"/>
<gene>
    <name evidence="2" type="ORF">BCON_0253g00070</name>
</gene>
<dbReference type="EMBL" id="PQXN01000252">
    <property type="protein sequence ID" value="TGO48058.1"/>
    <property type="molecule type" value="Genomic_DNA"/>
</dbReference>
<evidence type="ECO:0000313" key="3">
    <source>
        <dbReference type="Proteomes" id="UP000297527"/>
    </source>
</evidence>
<name>A0A4Z1HG42_9HELO</name>
<feature type="region of interest" description="Disordered" evidence="1">
    <location>
        <begin position="1"/>
        <end position="25"/>
    </location>
</feature>
<proteinExistence type="predicted"/>